<dbReference type="Proteomes" id="UP000250675">
    <property type="component" value="Unassembled WGS sequence"/>
</dbReference>
<protein>
    <submittedName>
        <fullName evidence="1">Mu-like prophage protein gp16</fullName>
    </submittedName>
</protein>
<reference evidence="1 2" key="1">
    <citation type="submission" date="2018-06" db="EMBL/GenBank/DDBJ databases">
        <authorList>
            <consortium name="Pathogen Informatics"/>
            <person name="Doyle S."/>
        </authorList>
    </citation>
    <scope>NUCLEOTIDE SEQUENCE [LARGE SCALE GENOMIC DNA]</scope>
    <source>
        <strain evidence="1 2">NCTC9645</strain>
    </source>
</reference>
<dbReference type="Pfam" id="PF06252">
    <property type="entry name" value="GemA"/>
    <property type="match status" value="1"/>
</dbReference>
<dbReference type="EMBL" id="UASO01000004">
    <property type="protein sequence ID" value="SQC21007.1"/>
    <property type="molecule type" value="Genomic_DNA"/>
</dbReference>
<sequence length="140" mass="15928">MTPNAKGLIGAIKAGQAFLGMDDDTYRQMIARVTDGKTSCRQCSLDELQRVREYLHQQGFPRKTARHGRRPKVARSREAILAKIEALLAEAKRPWNYAEGLAAHMYQQHVLEWLTVEQLSAVMKALIIDAKRRKNRSKPS</sequence>
<accession>A0A2X3D6J7</accession>
<dbReference type="AlphaFoldDB" id="A0A2X3D6J7"/>
<evidence type="ECO:0000313" key="2">
    <source>
        <dbReference type="Proteomes" id="UP000250675"/>
    </source>
</evidence>
<proteinExistence type="predicted"/>
<dbReference type="InterPro" id="IPR009363">
    <property type="entry name" value="Phage_Mu_Gp16"/>
</dbReference>
<organism evidence="1 2">
    <name type="scientific">Klebsiella pneumoniae</name>
    <dbReference type="NCBI Taxonomy" id="573"/>
    <lineage>
        <taxon>Bacteria</taxon>
        <taxon>Pseudomonadati</taxon>
        <taxon>Pseudomonadota</taxon>
        <taxon>Gammaproteobacteria</taxon>
        <taxon>Enterobacterales</taxon>
        <taxon>Enterobacteriaceae</taxon>
        <taxon>Klebsiella/Raoultella group</taxon>
        <taxon>Klebsiella</taxon>
        <taxon>Klebsiella pneumoniae complex</taxon>
    </lineage>
</organism>
<gene>
    <name evidence="1" type="ORF">NCTC9645_01977</name>
</gene>
<evidence type="ECO:0000313" key="1">
    <source>
        <dbReference type="EMBL" id="SQC21007.1"/>
    </source>
</evidence>
<name>A0A2X3D6J7_KLEPN</name>